<keyword evidence="3" id="KW-1185">Reference proteome</keyword>
<protein>
    <recommendedName>
        <fullName evidence="1">DUF4037 domain-containing protein</fullName>
    </recommendedName>
</protein>
<gene>
    <name evidence="2" type="ORF">FRACA_20017</name>
</gene>
<evidence type="ECO:0000313" key="3">
    <source>
        <dbReference type="Proteomes" id="UP000234331"/>
    </source>
</evidence>
<dbReference type="AlphaFoldDB" id="A0A2I2KPM7"/>
<dbReference type="InterPro" id="IPR025117">
    <property type="entry name" value="DUF4037"/>
</dbReference>
<dbReference type="EMBL" id="FZMO01000112">
    <property type="protein sequence ID" value="SNQ47621.1"/>
    <property type="molecule type" value="Genomic_DNA"/>
</dbReference>
<dbReference type="Pfam" id="PF13228">
    <property type="entry name" value="DUF4037"/>
    <property type="match status" value="1"/>
</dbReference>
<evidence type="ECO:0000313" key="2">
    <source>
        <dbReference type="EMBL" id="SNQ47621.1"/>
    </source>
</evidence>
<sequence>MADWLLAPTQILASLTGGVVLHDPLDLLTARRHALAWYPDDVWRYVLAAGWLRASQEEPFIGRTGGRGDDLGSRMLAARGVVRAAVGCRRAPHVRRCLGRAVIVVWRR</sequence>
<dbReference type="RefSeq" id="WP_243407427.1">
    <property type="nucleotide sequence ID" value="NZ_FZMO01000112.1"/>
</dbReference>
<dbReference type="Proteomes" id="UP000234331">
    <property type="component" value="Unassembled WGS sequence"/>
</dbReference>
<organism evidence="2 3">
    <name type="scientific">Frankia canadensis</name>
    <dbReference type="NCBI Taxonomy" id="1836972"/>
    <lineage>
        <taxon>Bacteria</taxon>
        <taxon>Bacillati</taxon>
        <taxon>Actinomycetota</taxon>
        <taxon>Actinomycetes</taxon>
        <taxon>Frankiales</taxon>
        <taxon>Frankiaceae</taxon>
        <taxon>Frankia</taxon>
    </lineage>
</organism>
<name>A0A2I2KPM7_9ACTN</name>
<reference evidence="2 3" key="1">
    <citation type="submission" date="2017-06" db="EMBL/GenBank/DDBJ databases">
        <authorList>
            <person name="Kim H.J."/>
            <person name="Triplett B.A."/>
        </authorList>
    </citation>
    <scope>NUCLEOTIDE SEQUENCE [LARGE SCALE GENOMIC DNA]</scope>
    <source>
        <strain evidence="2">FRACA_ARgP5</strain>
    </source>
</reference>
<feature type="domain" description="DUF4037" evidence="1">
    <location>
        <begin position="4"/>
        <end position="84"/>
    </location>
</feature>
<proteinExistence type="predicted"/>
<accession>A0A2I2KPM7</accession>
<evidence type="ECO:0000259" key="1">
    <source>
        <dbReference type="Pfam" id="PF13228"/>
    </source>
</evidence>